<evidence type="ECO:0000313" key="2">
    <source>
        <dbReference type="Proteomes" id="UP000450676"/>
    </source>
</evidence>
<evidence type="ECO:0008006" key="3">
    <source>
        <dbReference type="Google" id="ProtNLM"/>
    </source>
</evidence>
<keyword evidence="2" id="KW-1185">Reference proteome</keyword>
<protein>
    <recommendedName>
        <fullName evidence="3">Glycosyltransferase</fullName>
    </recommendedName>
</protein>
<dbReference type="InterPro" id="IPR029044">
    <property type="entry name" value="Nucleotide-diphossugar_trans"/>
</dbReference>
<accession>A0A7X4HB91</accession>
<dbReference type="InterPro" id="IPR021067">
    <property type="entry name" value="Glycosyltransferase"/>
</dbReference>
<dbReference type="Proteomes" id="UP000450676">
    <property type="component" value="Unassembled WGS sequence"/>
</dbReference>
<dbReference type="AlphaFoldDB" id="A0A7X4HB91"/>
<reference evidence="1 2" key="1">
    <citation type="submission" date="2019-12" db="EMBL/GenBank/DDBJ databases">
        <title>Novel species isolated from a subtropical stream in China.</title>
        <authorList>
            <person name="Lu H."/>
        </authorList>
    </citation>
    <scope>NUCLEOTIDE SEQUENCE [LARGE SCALE GENOMIC DNA]</scope>
    <source>
        <strain evidence="1 2">FT127W</strain>
    </source>
</reference>
<dbReference type="Pfam" id="PF11397">
    <property type="entry name" value="GlcNAc"/>
    <property type="match status" value="2"/>
</dbReference>
<dbReference type="PANTHER" id="PTHR34496:SF10">
    <property type="entry name" value="GLCNAC TRANSFERASE"/>
    <property type="match status" value="1"/>
</dbReference>
<organism evidence="1 2">
    <name type="scientific">Pseudoduganella aquatica</name>
    <dbReference type="NCBI Taxonomy" id="2660641"/>
    <lineage>
        <taxon>Bacteria</taxon>
        <taxon>Pseudomonadati</taxon>
        <taxon>Pseudomonadota</taxon>
        <taxon>Betaproteobacteria</taxon>
        <taxon>Burkholderiales</taxon>
        <taxon>Oxalobacteraceae</taxon>
        <taxon>Telluria group</taxon>
        <taxon>Pseudoduganella</taxon>
    </lineage>
</organism>
<name>A0A7X4HB91_9BURK</name>
<comment type="caution">
    <text evidence="1">The sequence shown here is derived from an EMBL/GenBank/DDBJ whole genome shotgun (WGS) entry which is preliminary data.</text>
</comment>
<dbReference type="CDD" id="cd00761">
    <property type="entry name" value="Glyco_tranf_GTA_type"/>
    <property type="match status" value="1"/>
</dbReference>
<dbReference type="RefSeq" id="WP_161071443.1">
    <property type="nucleotide sequence ID" value="NZ_WWCU01000005.1"/>
</dbReference>
<gene>
    <name evidence="1" type="ORF">GTP77_06995</name>
</gene>
<proteinExistence type="predicted"/>
<dbReference type="Gene3D" id="3.90.550.10">
    <property type="entry name" value="Spore Coat Polysaccharide Biosynthesis Protein SpsA, Chain A"/>
    <property type="match status" value="1"/>
</dbReference>
<dbReference type="PANTHER" id="PTHR34496">
    <property type="entry name" value="GLCNAC TRANSFERASE-RELATED"/>
    <property type="match status" value="1"/>
</dbReference>
<sequence>METVTISAMSNQNIFISLASYLDPMLFFTLNEAVAKAARPERLRIAVVDQHYASQRAAIAALPFAGLIRYVHVQVQDTLGVSWARNQAFSLYDGEQYLLQIDSHTCFEPGWDESLRRQHAQLRELSAKPVLSTYPYRFDMVDGQPQYAAPEGKTVLVLRPHPDTPLAPGGDVVLRFIAKHLFTDRPVPACHIAGGFVFCEGSFIDEVPYDPFLYFHGEEQSLAVRAWTRGWDIYHPLHVPLYHLYKAPNTPHESHHWHGEVDRLRAFSGAYLTARAAERLKRLLCGDGLPGAYGLGSARTMEQYSAFSGIDYRAGAVRDTFNGQLC</sequence>
<dbReference type="EMBL" id="WWCU01000005">
    <property type="protein sequence ID" value="MYN07085.1"/>
    <property type="molecule type" value="Genomic_DNA"/>
</dbReference>
<dbReference type="SUPFAM" id="SSF53448">
    <property type="entry name" value="Nucleotide-diphospho-sugar transferases"/>
    <property type="match status" value="1"/>
</dbReference>
<evidence type="ECO:0000313" key="1">
    <source>
        <dbReference type="EMBL" id="MYN07085.1"/>
    </source>
</evidence>